<evidence type="ECO:0000313" key="2">
    <source>
        <dbReference type="Proteomes" id="UP001345963"/>
    </source>
</evidence>
<comment type="caution">
    <text evidence="1">The sequence shown here is derived from an EMBL/GenBank/DDBJ whole genome shotgun (WGS) entry which is preliminary data.</text>
</comment>
<gene>
    <name evidence="1" type="ORF">ATANTOWER_007897</name>
</gene>
<dbReference type="EMBL" id="JAHUTI010021597">
    <property type="protein sequence ID" value="MED6239558.1"/>
    <property type="molecule type" value="Genomic_DNA"/>
</dbReference>
<evidence type="ECO:0000313" key="1">
    <source>
        <dbReference type="EMBL" id="MED6239558.1"/>
    </source>
</evidence>
<sequence>MLTGDPQQPLILKERSLAPVVMHCCCRISTLHFPVCLLPSLEAQTEPYCSFVKSSHPLLRPCLLGPEGPAFSCEVAHLVSSVEAFPRLALLLCLVTITHTNLPYELPTDK</sequence>
<proteinExistence type="predicted"/>
<accession>A0ABU7ANS0</accession>
<keyword evidence="2" id="KW-1185">Reference proteome</keyword>
<protein>
    <submittedName>
        <fullName evidence="1">Uncharacterized protein</fullName>
    </submittedName>
</protein>
<reference evidence="1 2" key="1">
    <citation type="submission" date="2021-07" db="EMBL/GenBank/DDBJ databases">
        <authorList>
            <person name="Palmer J.M."/>
        </authorList>
    </citation>
    <scope>NUCLEOTIDE SEQUENCE [LARGE SCALE GENOMIC DNA]</scope>
    <source>
        <strain evidence="1 2">AT_MEX2019</strain>
        <tissue evidence="1">Muscle</tissue>
    </source>
</reference>
<organism evidence="1 2">
    <name type="scientific">Ataeniobius toweri</name>
    <dbReference type="NCBI Taxonomy" id="208326"/>
    <lineage>
        <taxon>Eukaryota</taxon>
        <taxon>Metazoa</taxon>
        <taxon>Chordata</taxon>
        <taxon>Craniata</taxon>
        <taxon>Vertebrata</taxon>
        <taxon>Euteleostomi</taxon>
        <taxon>Actinopterygii</taxon>
        <taxon>Neopterygii</taxon>
        <taxon>Teleostei</taxon>
        <taxon>Neoteleostei</taxon>
        <taxon>Acanthomorphata</taxon>
        <taxon>Ovalentaria</taxon>
        <taxon>Atherinomorphae</taxon>
        <taxon>Cyprinodontiformes</taxon>
        <taxon>Goodeidae</taxon>
        <taxon>Ataeniobius</taxon>
    </lineage>
</organism>
<dbReference type="Proteomes" id="UP001345963">
    <property type="component" value="Unassembled WGS sequence"/>
</dbReference>
<name>A0ABU7ANS0_9TELE</name>